<dbReference type="Proteomes" id="UP000033423">
    <property type="component" value="Unassembled WGS sequence"/>
</dbReference>
<evidence type="ECO:0000259" key="6">
    <source>
        <dbReference type="Pfam" id="PF01509"/>
    </source>
</evidence>
<dbReference type="HAMAP" id="MF_01080">
    <property type="entry name" value="TruB_bact"/>
    <property type="match status" value="1"/>
</dbReference>
<evidence type="ECO:0000313" key="8">
    <source>
        <dbReference type="Proteomes" id="UP000033423"/>
    </source>
</evidence>
<dbReference type="SUPFAM" id="SSF55120">
    <property type="entry name" value="Pseudouridine synthase"/>
    <property type="match status" value="1"/>
</dbReference>
<evidence type="ECO:0000256" key="2">
    <source>
        <dbReference type="ARBA" id="ARBA00005642"/>
    </source>
</evidence>
<sequence length="295" mass="32178">MNVVINVDKPQGLTSHGVCRRVRAELGVNKTGHTGTLDPLATGVLLVCCNRATKLVNYLVGLDKEYVVRMRLGVETDTLDGEGLPVKEMPVPPLTTSVIENALGKYRGEIMQQPPMYSAIKVGGVPLYKMARRGIEVERKVRRVNIREIELTQLTLPFVELRVLCSKGVYIRTLCCDIARDIGTCGYVDSLRRRRVGDFDVGQGVQLGQLGEPNLAGGYAGRGYHNMDDALGHLREVALTFGEVRRLTSGQTLTGMASVSKEGQCVRVKDPDGRLVAVASVTDKGIRMSTLLADI</sequence>
<dbReference type="GO" id="GO:0003723">
    <property type="term" value="F:RNA binding"/>
    <property type="evidence" value="ECO:0007669"/>
    <property type="project" value="InterPro"/>
</dbReference>
<dbReference type="InterPro" id="IPR002501">
    <property type="entry name" value="PsdUridine_synth_N"/>
</dbReference>
<gene>
    <name evidence="5" type="primary">truB</name>
    <name evidence="7" type="ORF">MBAV_005388</name>
</gene>
<evidence type="ECO:0000256" key="4">
    <source>
        <dbReference type="ARBA" id="ARBA00023235"/>
    </source>
</evidence>
<proteinExistence type="inferred from homology"/>
<reference evidence="7 8" key="1">
    <citation type="submission" date="2015-02" db="EMBL/GenBank/DDBJ databases">
        <title>Single-cell genomics of uncultivated deep-branching MTB reveals a conserved set of magnetosome genes.</title>
        <authorList>
            <person name="Kolinko S."/>
            <person name="Richter M."/>
            <person name="Glockner F.O."/>
            <person name="Brachmann A."/>
            <person name="Schuler D."/>
        </authorList>
    </citation>
    <scope>NUCLEOTIDE SEQUENCE [LARGE SCALE GENOMIC DNA]</scope>
    <source>
        <strain evidence="7">TM-1</strain>
    </source>
</reference>
<dbReference type="InterPro" id="IPR014780">
    <property type="entry name" value="tRNA_psdUridine_synth_TruB"/>
</dbReference>
<dbReference type="AlphaFoldDB" id="A0A0F3GKD3"/>
<keyword evidence="4 5" id="KW-0413">Isomerase</keyword>
<dbReference type="PANTHER" id="PTHR13767">
    <property type="entry name" value="TRNA-PSEUDOURIDINE SYNTHASE"/>
    <property type="match status" value="1"/>
</dbReference>
<feature type="active site" description="Nucleophile" evidence="5">
    <location>
        <position position="38"/>
    </location>
</feature>
<evidence type="ECO:0000256" key="5">
    <source>
        <dbReference type="HAMAP-Rule" id="MF_01080"/>
    </source>
</evidence>
<evidence type="ECO:0000256" key="3">
    <source>
        <dbReference type="ARBA" id="ARBA00022694"/>
    </source>
</evidence>
<dbReference type="CDD" id="cd02573">
    <property type="entry name" value="PseudoU_synth_EcTruB"/>
    <property type="match status" value="1"/>
</dbReference>
<evidence type="ECO:0000313" key="7">
    <source>
        <dbReference type="EMBL" id="KJU82414.1"/>
    </source>
</evidence>
<dbReference type="Gene3D" id="3.30.2350.10">
    <property type="entry name" value="Pseudouridine synthase"/>
    <property type="match status" value="1"/>
</dbReference>
<evidence type="ECO:0000256" key="1">
    <source>
        <dbReference type="ARBA" id="ARBA00000385"/>
    </source>
</evidence>
<comment type="similarity">
    <text evidence="2 5">Belongs to the pseudouridine synthase TruB family. Type 1 subfamily.</text>
</comment>
<dbReference type="PANTHER" id="PTHR13767:SF2">
    <property type="entry name" value="PSEUDOURIDYLATE SYNTHASE TRUB1"/>
    <property type="match status" value="1"/>
</dbReference>
<name>A0A0F3GKD3_9BACT</name>
<keyword evidence="8" id="KW-1185">Reference proteome</keyword>
<dbReference type="GO" id="GO:0031119">
    <property type="term" value="P:tRNA pseudouridine synthesis"/>
    <property type="evidence" value="ECO:0007669"/>
    <property type="project" value="UniProtKB-UniRule"/>
</dbReference>
<dbReference type="GO" id="GO:1990481">
    <property type="term" value="P:mRNA pseudouridine synthesis"/>
    <property type="evidence" value="ECO:0007669"/>
    <property type="project" value="TreeGrafter"/>
</dbReference>
<dbReference type="GO" id="GO:0160148">
    <property type="term" value="F:tRNA pseudouridine(55) synthase activity"/>
    <property type="evidence" value="ECO:0007669"/>
    <property type="project" value="UniProtKB-EC"/>
</dbReference>
<dbReference type="EMBL" id="LACI01002327">
    <property type="protein sequence ID" value="KJU82414.1"/>
    <property type="molecule type" value="Genomic_DNA"/>
</dbReference>
<keyword evidence="3 5" id="KW-0819">tRNA processing</keyword>
<dbReference type="PATRIC" id="fig|29290.4.peg.7130"/>
<comment type="catalytic activity">
    <reaction evidence="1 5">
        <text>uridine(55) in tRNA = pseudouridine(55) in tRNA</text>
        <dbReference type="Rhea" id="RHEA:42532"/>
        <dbReference type="Rhea" id="RHEA-COMP:10101"/>
        <dbReference type="Rhea" id="RHEA-COMP:10102"/>
        <dbReference type="ChEBI" id="CHEBI:65314"/>
        <dbReference type="ChEBI" id="CHEBI:65315"/>
        <dbReference type="EC" id="5.4.99.25"/>
    </reaction>
</comment>
<organism evidence="7 8">
    <name type="scientific">Candidatus Magnetobacterium bavaricum</name>
    <dbReference type="NCBI Taxonomy" id="29290"/>
    <lineage>
        <taxon>Bacteria</taxon>
        <taxon>Pseudomonadati</taxon>
        <taxon>Nitrospirota</taxon>
        <taxon>Thermodesulfovibrionia</taxon>
        <taxon>Thermodesulfovibrionales</taxon>
        <taxon>Candidatus Magnetobacteriaceae</taxon>
        <taxon>Candidatus Magnetobacterium</taxon>
    </lineage>
</organism>
<dbReference type="NCBIfam" id="TIGR00431">
    <property type="entry name" value="TruB"/>
    <property type="match status" value="1"/>
</dbReference>
<accession>A0A0F3GKD3</accession>
<dbReference type="InterPro" id="IPR020103">
    <property type="entry name" value="PsdUridine_synth_cat_dom_sf"/>
</dbReference>
<comment type="caution">
    <text evidence="7">The sequence shown here is derived from an EMBL/GenBank/DDBJ whole genome shotgun (WGS) entry which is preliminary data.</text>
</comment>
<feature type="domain" description="Pseudouridine synthase II N-terminal" evidence="6">
    <location>
        <begin position="24"/>
        <end position="171"/>
    </location>
</feature>
<protein>
    <recommendedName>
        <fullName evidence="5">tRNA pseudouridine synthase B</fullName>
        <ecNumber evidence="5">5.4.99.25</ecNumber>
    </recommendedName>
    <alternativeName>
        <fullName evidence="5">tRNA pseudouridine(55) synthase</fullName>
        <shortName evidence="5">Psi55 synthase</shortName>
    </alternativeName>
    <alternativeName>
        <fullName evidence="5">tRNA pseudouridylate synthase</fullName>
    </alternativeName>
    <alternativeName>
        <fullName evidence="5">tRNA-uridine isomerase</fullName>
    </alternativeName>
</protein>
<dbReference type="Pfam" id="PF01509">
    <property type="entry name" value="TruB_N"/>
    <property type="match status" value="1"/>
</dbReference>
<dbReference type="EC" id="5.4.99.25" evidence="5"/>
<comment type="function">
    <text evidence="5">Responsible for synthesis of pseudouridine from uracil-55 in the psi GC loop of transfer RNAs.</text>
</comment>